<feature type="binding site" evidence="8">
    <location>
        <position position="219"/>
    </location>
    <ligand>
        <name>ATP</name>
        <dbReference type="ChEBI" id="CHEBI:30616"/>
    </ligand>
</feature>
<dbReference type="NCBIfam" id="NF010686">
    <property type="entry name" value="PRK14086.1"/>
    <property type="match status" value="1"/>
</dbReference>
<evidence type="ECO:0000256" key="5">
    <source>
        <dbReference type="ARBA" id="ARBA00022840"/>
    </source>
</evidence>
<feature type="binding site" evidence="8">
    <location>
        <position position="218"/>
    </location>
    <ligand>
        <name>ATP</name>
        <dbReference type="ChEBI" id="CHEBI:30616"/>
    </ligand>
</feature>
<dbReference type="GO" id="GO:0006275">
    <property type="term" value="P:regulation of DNA replication"/>
    <property type="evidence" value="ECO:0007669"/>
    <property type="project" value="UniProtKB-UniRule"/>
</dbReference>
<keyword evidence="5 8" id="KW-0067">ATP-binding</keyword>
<dbReference type="InterPro" id="IPR020591">
    <property type="entry name" value="Chromosome_initiator_DnaA-like"/>
</dbReference>
<comment type="subcellular location">
    <subcellularLocation>
        <location evidence="8">Cytoplasm</location>
    </subcellularLocation>
</comment>
<evidence type="ECO:0000256" key="8">
    <source>
        <dbReference type="HAMAP-Rule" id="MF_00377"/>
    </source>
</evidence>
<comment type="similarity">
    <text evidence="1 8 11">Belongs to the DnaA family.</text>
</comment>
<feature type="domain" description="Chromosomal replication initiator DnaA C-terminal" evidence="14">
    <location>
        <begin position="417"/>
        <end position="486"/>
    </location>
</feature>
<dbReference type="PANTHER" id="PTHR30050">
    <property type="entry name" value="CHROMOSOMAL REPLICATION INITIATOR PROTEIN DNAA"/>
    <property type="match status" value="1"/>
</dbReference>
<dbReference type="InterPro" id="IPR010921">
    <property type="entry name" value="Trp_repressor/repl_initiator"/>
</dbReference>
<comment type="domain">
    <text evidence="8">Domain I is involved in oligomerization and binding regulators, domain II is flexibile and of varying length in different bacteria, domain III forms the AAA+ region, while domain IV binds dsDNA.</text>
</comment>
<evidence type="ECO:0000256" key="10">
    <source>
        <dbReference type="RuleBase" id="RU000577"/>
    </source>
</evidence>
<dbReference type="InterPro" id="IPR027417">
    <property type="entry name" value="P-loop_NTPase"/>
</dbReference>
<dbReference type="FunFam" id="1.10.8.60:FF:000003">
    <property type="entry name" value="Chromosomal replication initiator protein DnaA"/>
    <property type="match status" value="1"/>
</dbReference>
<evidence type="ECO:0000313" key="16">
    <source>
        <dbReference type="Proteomes" id="UP000386847"/>
    </source>
</evidence>
<dbReference type="SMART" id="SM00760">
    <property type="entry name" value="Bac_DnaA_C"/>
    <property type="match status" value="1"/>
</dbReference>
<comment type="caution">
    <text evidence="8">Lacks conserved residue(s) required for the propagation of feature annotation.</text>
</comment>
<evidence type="ECO:0000256" key="11">
    <source>
        <dbReference type="RuleBase" id="RU004227"/>
    </source>
</evidence>
<dbReference type="InterPro" id="IPR013159">
    <property type="entry name" value="DnaA_C"/>
</dbReference>
<evidence type="ECO:0000259" key="14">
    <source>
        <dbReference type="SMART" id="SM00760"/>
    </source>
</evidence>
<keyword evidence="3 8" id="KW-0235">DNA replication</keyword>
<dbReference type="Gene3D" id="3.40.50.300">
    <property type="entry name" value="P-loop containing nucleotide triphosphate hydrolases"/>
    <property type="match status" value="1"/>
</dbReference>
<reference evidence="15 16" key="1">
    <citation type="submission" date="2019-10" db="EMBL/GenBank/DDBJ databases">
        <title>Genomic analysis of Raineyella sp. CBA3103.</title>
        <authorList>
            <person name="Roh S.W."/>
        </authorList>
    </citation>
    <scope>NUCLEOTIDE SEQUENCE [LARGE SCALE GENOMIC DNA]</scope>
    <source>
        <strain evidence="15 16">CBA3103</strain>
    </source>
</reference>
<dbReference type="Gene3D" id="3.30.300.180">
    <property type="match status" value="1"/>
</dbReference>
<evidence type="ECO:0000256" key="9">
    <source>
        <dbReference type="NCBIfam" id="TIGR00362"/>
    </source>
</evidence>
<feature type="region of interest" description="Domain IV, binds dsDNA" evidence="8">
    <location>
        <begin position="389"/>
        <end position="514"/>
    </location>
</feature>
<feature type="binding site" evidence="8">
    <location>
        <position position="220"/>
    </location>
    <ligand>
        <name>ATP</name>
        <dbReference type="ChEBI" id="CHEBI:30616"/>
    </ligand>
</feature>
<protein>
    <recommendedName>
        <fullName evidence="8 9">Chromosomal replication initiator protein DnaA</fullName>
    </recommendedName>
</protein>
<dbReference type="EMBL" id="CP045725">
    <property type="protein sequence ID" value="QGF23309.1"/>
    <property type="molecule type" value="Genomic_DNA"/>
</dbReference>
<dbReference type="Pfam" id="PF08299">
    <property type="entry name" value="Bac_DnaA_C"/>
    <property type="match status" value="1"/>
</dbReference>
<dbReference type="GO" id="GO:0008289">
    <property type="term" value="F:lipid binding"/>
    <property type="evidence" value="ECO:0007669"/>
    <property type="project" value="UniProtKB-KW"/>
</dbReference>
<organism evidence="15 16">
    <name type="scientific">Raineyella fluvialis</name>
    <dbReference type="NCBI Taxonomy" id="2662261"/>
    <lineage>
        <taxon>Bacteria</taxon>
        <taxon>Bacillati</taxon>
        <taxon>Actinomycetota</taxon>
        <taxon>Actinomycetes</taxon>
        <taxon>Propionibacteriales</taxon>
        <taxon>Propionibacteriaceae</taxon>
        <taxon>Raineyella</taxon>
    </lineage>
</organism>
<dbReference type="GO" id="GO:0005737">
    <property type="term" value="C:cytoplasm"/>
    <property type="evidence" value="ECO:0007669"/>
    <property type="project" value="UniProtKB-SubCell"/>
</dbReference>
<dbReference type="KEGG" id="rain:Rai3103_06110"/>
<dbReference type="FunFam" id="1.10.1750.10:FF:000002">
    <property type="entry name" value="Chromosomal replication initiator protein DnaA"/>
    <property type="match status" value="1"/>
</dbReference>
<keyword evidence="6 8" id="KW-0446">Lipid-binding</keyword>
<dbReference type="Pfam" id="PF00308">
    <property type="entry name" value="Bac_DnaA"/>
    <property type="match status" value="1"/>
</dbReference>
<dbReference type="InterPro" id="IPR013317">
    <property type="entry name" value="DnaA_dom"/>
</dbReference>
<feature type="region of interest" description="Disordered" evidence="12">
    <location>
        <begin position="1"/>
        <end position="30"/>
    </location>
</feature>
<evidence type="ECO:0000256" key="3">
    <source>
        <dbReference type="ARBA" id="ARBA00022705"/>
    </source>
</evidence>
<dbReference type="Gene3D" id="1.10.1750.10">
    <property type="match status" value="1"/>
</dbReference>
<dbReference type="GO" id="GO:0005524">
    <property type="term" value="F:ATP binding"/>
    <property type="evidence" value="ECO:0007669"/>
    <property type="project" value="UniProtKB-UniRule"/>
</dbReference>
<dbReference type="SUPFAM" id="SSF48295">
    <property type="entry name" value="TrpR-like"/>
    <property type="match status" value="1"/>
</dbReference>
<dbReference type="InterPro" id="IPR038454">
    <property type="entry name" value="DnaA_N_sf"/>
</dbReference>
<dbReference type="SUPFAM" id="SSF52540">
    <property type="entry name" value="P-loop containing nucleoside triphosphate hydrolases"/>
    <property type="match status" value="1"/>
</dbReference>
<dbReference type="HAMAP" id="MF_00377">
    <property type="entry name" value="DnaA_bact"/>
    <property type="match status" value="1"/>
</dbReference>
<evidence type="ECO:0000313" key="15">
    <source>
        <dbReference type="EMBL" id="QGF23309.1"/>
    </source>
</evidence>
<feature type="domain" description="AAA+ ATPase" evidence="13">
    <location>
        <begin position="205"/>
        <end position="333"/>
    </location>
</feature>
<dbReference type="InterPro" id="IPR018312">
    <property type="entry name" value="Chromosome_initiator_DnaA_CS"/>
</dbReference>
<feature type="region of interest" description="Domain I, interacts with DnaA modulators" evidence="8">
    <location>
        <begin position="1"/>
        <end position="122"/>
    </location>
</feature>
<dbReference type="NCBIfam" id="TIGR00362">
    <property type="entry name" value="DnaA"/>
    <property type="match status" value="1"/>
</dbReference>
<evidence type="ECO:0000256" key="7">
    <source>
        <dbReference type="ARBA" id="ARBA00023125"/>
    </source>
</evidence>
<gene>
    <name evidence="8 15" type="primary">dnaA</name>
    <name evidence="15" type="ORF">Rai3103_06110</name>
</gene>
<keyword evidence="4 8" id="KW-0547">Nucleotide-binding</keyword>
<dbReference type="CDD" id="cd06571">
    <property type="entry name" value="Bac_DnaA_C"/>
    <property type="match status" value="1"/>
</dbReference>
<comment type="subunit">
    <text evidence="8">Oligomerizes as a right-handed, spiral filament on DNA at oriC.</text>
</comment>
<feature type="region of interest" description="Disordered" evidence="12">
    <location>
        <begin position="146"/>
        <end position="165"/>
    </location>
</feature>
<dbReference type="PROSITE" id="PS01008">
    <property type="entry name" value="DNAA"/>
    <property type="match status" value="1"/>
</dbReference>
<dbReference type="PANTHER" id="PTHR30050:SF2">
    <property type="entry name" value="CHROMOSOMAL REPLICATION INITIATOR PROTEIN DNAA"/>
    <property type="match status" value="1"/>
</dbReference>
<comment type="function">
    <text evidence="8 10">Plays an essential role in the initiation and regulation of chromosomal replication. ATP-DnaA binds to the origin of replication (oriC) to initiate formation of the DNA replication initiation complex once per cell cycle. Binds the DnaA box (a 9 base pair repeat at the origin) and separates the double-stranded (ds)DNA. Forms a right-handed helical filament on oriC DNA; dsDNA binds to the exterior of the filament while single-stranded (ss)DNA is stabiized in the filament's interior. The ATP-DnaA-oriC complex binds and stabilizes one strand of the AT-rich DNA unwinding element (DUE), permitting loading of DNA polymerase. After initiation quickly degrades to an ADP-DnaA complex that is not apt for DNA replication. Binds acidic phospholipids.</text>
</comment>
<evidence type="ECO:0000256" key="1">
    <source>
        <dbReference type="ARBA" id="ARBA00006583"/>
    </source>
</evidence>
<evidence type="ECO:0000256" key="6">
    <source>
        <dbReference type="ARBA" id="ARBA00023121"/>
    </source>
</evidence>
<keyword evidence="16" id="KW-1185">Reference proteome</keyword>
<evidence type="ECO:0000256" key="2">
    <source>
        <dbReference type="ARBA" id="ARBA00022490"/>
    </source>
</evidence>
<dbReference type="GO" id="GO:0006270">
    <property type="term" value="P:DNA replication initiation"/>
    <property type="evidence" value="ECO:0007669"/>
    <property type="project" value="UniProtKB-UniRule"/>
</dbReference>
<name>A0A5Q2F901_9ACTN</name>
<dbReference type="SMART" id="SM00382">
    <property type="entry name" value="AAA"/>
    <property type="match status" value="1"/>
</dbReference>
<dbReference type="CDD" id="cd00009">
    <property type="entry name" value="AAA"/>
    <property type="match status" value="1"/>
</dbReference>
<keyword evidence="7 8" id="KW-0238">DNA-binding</keyword>
<feature type="region of interest" description="Domain III, AAA+ region" evidence="8">
    <location>
        <begin position="172"/>
        <end position="388"/>
    </location>
</feature>
<accession>A0A5Q2F901</accession>
<evidence type="ECO:0000256" key="4">
    <source>
        <dbReference type="ARBA" id="ARBA00022741"/>
    </source>
</evidence>
<dbReference type="Gene3D" id="1.10.8.60">
    <property type="match status" value="1"/>
</dbReference>
<dbReference type="GO" id="GO:0005886">
    <property type="term" value="C:plasma membrane"/>
    <property type="evidence" value="ECO:0007669"/>
    <property type="project" value="TreeGrafter"/>
</dbReference>
<proteinExistence type="inferred from homology"/>
<sequence length="514" mass="57604">MERCVDAAHAGPHPGQERARVTGTTPEHPRFTTDQLPEAWAYIVKHSGARHRGLLRNTKPLTVVQNTVMVAVPNEYTRDQLENRLRPGIEEALSDCFRHMTRLAVTVDPDIALDLAELPLEAPESTTDEELDDEWSNEDVAFSGRVGPFVPRPNPGTSRDGNLNGAVLENSRLNPQYTFDNFIIGPSNRLANAAARAAAETPGKVFNPLVIYGGSGLGKTHLMHAVGHYVLHLYPDARVRYVSTEELTNEFINAISENQTVEFRRRYREVDVLLIDDIQFLEGKIQTQEEFFHTFNTLQNAEKQIVMTSDRPPKLLEALEPRLRSRFQSGLIADVHAPDLETRIAILYKKAEQERLAIDPEVLQFIAERIQTNIRELEGALIRVAAFASLNGEPVDLPLAQVVLQDLIPAGNGSEITPGLIMAQTASYFGMSIDELCSTSRTQNIATARQIAMYLCRELTDLSLPKIGQQFGGRDHTTVMHADRKIRTLMSERREVYTQVTELTTRIRQKAEKA</sequence>
<dbReference type="InterPro" id="IPR001957">
    <property type="entry name" value="Chromosome_initiator_DnaA"/>
</dbReference>
<evidence type="ECO:0000256" key="12">
    <source>
        <dbReference type="SAM" id="MobiDB-lite"/>
    </source>
</evidence>
<evidence type="ECO:0000259" key="13">
    <source>
        <dbReference type="SMART" id="SM00382"/>
    </source>
</evidence>
<keyword evidence="2 8" id="KW-0963">Cytoplasm</keyword>
<dbReference type="AlphaFoldDB" id="A0A5Q2F901"/>
<dbReference type="FunFam" id="3.40.50.300:FF:000668">
    <property type="entry name" value="Chromosomal replication initiator protein DnaA"/>
    <property type="match status" value="1"/>
</dbReference>
<dbReference type="GO" id="GO:0003688">
    <property type="term" value="F:DNA replication origin binding"/>
    <property type="evidence" value="ECO:0007669"/>
    <property type="project" value="UniProtKB-UniRule"/>
</dbReference>
<dbReference type="Proteomes" id="UP000386847">
    <property type="component" value="Chromosome"/>
</dbReference>
<dbReference type="PRINTS" id="PR00051">
    <property type="entry name" value="DNAA"/>
</dbReference>
<feature type="binding site" evidence="8">
    <location>
        <position position="216"/>
    </location>
    <ligand>
        <name>ATP</name>
        <dbReference type="ChEBI" id="CHEBI:30616"/>
    </ligand>
</feature>
<dbReference type="InterPro" id="IPR003593">
    <property type="entry name" value="AAA+_ATPase"/>
</dbReference>